<sequence length="95" mass="11173">MTPDGQCPFYVYEEDSSHLSIKCQQSSSFWSFIDFDLTSISSTDSIEALWTINPLQEQNSRIRSTILICIHWNIWKCRNAKIFRHEDEANLQISR</sequence>
<dbReference type="InParanoid" id="K3Y1S6"/>
<reference evidence="2" key="1">
    <citation type="journal article" date="2012" name="Nat. Biotechnol.">
        <title>Reference genome sequence of the model plant Setaria.</title>
        <authorList>
            <person name="Bennetzen J.L."/>
            <person name="Schmutz J."/>
            <person name="Wang H."/>
            <person name="Percifield R."/>
            <person name="Hawkins J."/>
            <person name="Pontaroli A.C."/>
            <person name="Estep M."/>
            <person name="Feng L."/>
            <person name="Vaughn J.N."/>
            <person name="Grimwood J."/>
            <person name="Jenkins J."/>
            <person name="Barry K."/>
            <person name="Lindquist E."/>
            <person name="Hellsten U."/>
            <person name="Deshpande S."/>
            <person name="Wang X."/>
            <person name="Wu X."/>
            <person name="Mitros T."/>
            <person name="Triplett J."/>
            <person name="Yang X."/>
            <person name="Ye C.Y."/>
            <person name="Mauro-Herrera M."/>
            <person name="Wang L."/>
            <person name="Li P."/>
            <person name="Sharma M."/>
            <person name="Sharma R."/>
            <person name="Ronald P.C."/>
            <person name="Panaud O."/>
            <person name="Kellogg E.A."/>
            <person name="Brutnell T.P."/>
            <person name="Doust A.N."/>
            <person name="Tuskan G.A."/>
            <person name="Rokhsar D."/>
            <person name="Devos K.M."/>
        </authorList>
    </citation>
    <scope>NUCLEOTIDE SEQUENCE [LARGE SCALE GENOMIC DNA]</scope>
    <source>
        <strain evidence="2">cv. Yugu1</strain>
    </source>
</reference>
<name>K3Y1S6_SETIT</name>
<dbReference type="OMA" id="FCSERED"/>
<protein>
    <submittedName>
        <fullName evidence="1">Uncharacterized protein</fullName>
    </submittedName>
</protein>
<evidence type="ECO:0000313" key="2">
    <source>
        <dbReference type="Proteomes" id="UP000004995"/>
    </source>
</evidence>
<dbReference type="HOGENOM" id="CLU_2376801_0_0_1"/>
<keyword evidence="2" id="KW-1185">Reference proteome</keyword>
<dbReference type="EMBL" id="AGNK02002178">
    <property type="status" value="NOT_ANNOTATED_CDS"/>
    <property type="molecule type" value="Genomic_DNA"/>
</dbReference>
<accession>K3Y1S6</accession>
<dbReference type="AlphaFoldDB" id="K3Y1S6"/>
<organism evidence="1 2">
    <name type="scientific">Setaria italica</name>
    <name type="common">Foxtail millet</name>
    <name type="synonym">Panicum italicum</name>
    <dbReference type="NCBI Taxonomy" id="4555"/>
    <lineage>
        <taxon>Eukaryota</taxon>
        <taxon>Viridiplantae</taxon>
        <taxon>Streptophyta</taxon>
        <taxon>Embryophyta</taxon>
        <taxon>Tracheophyta</taxon>
        <taxon>Spermatophyta</taxon>
        <taxon>Magnoliopsida</taxon>
        <taxon>Liliopsida</taxon>
        <taxon>Poales</taxon>
        <taxon>Poaceae</taxon>
        <taxon>PACMAD clade</taxon>
        <taxon>Panicoideae</taxon>
        <taxon>Panicodae</taxon>
        <taxon>Paniceae</taxon>
        <taxon>Cenchrinae</taxon>
        <taxon>Setaria</taxon>
    </lineage>
</organism>
<proteinExistence type="predicted"/>
<evidence type="ECO:0000313" key="1">
    <source>
        <dbReference type="EnsemblPlants" id="KQL09082"/>
    </source>
</evidence>
<dbReference type="EnsemblPlants" id="KQL09082">
    <property type="protein sequence ID" value="KQL09082"/>
    <property type="gene ID" value="SETIT_008143mg"/>
</dbReference>
<dbReference type="Gramene" id="KQL09082">
    <property type="protein sequence ID" value="KQL09082"/>
    <property type="gene ID" value="SETIT_008143mg"/>
</dbReference>
<reference evidence="1" key="2">
    <citation type="submission" date="2018-08" db="UniProtKB">
        <authorList>
            <consortium name="EnsemblPlants"/>
        </authorList>
    </citation>
    <scope>IDENTIFICATION</scope>
    <source>
        <strain evidence="1">Yugu1</strain>
    </source>
</reference>
<dbReference type="Proteomes" id="UP000004995">
    <property type="component" value="Unassembled WGS sequence"/>
</dbReference>